<evidence type="ECO:0000256" key="5">
    <source>
        <dbReference type="ARBA" id="ARBA00023136"/>
    </source>
</evidence>
<reference evidence="8 9" key="1">
    <citation type="submission" date="2009-06" db="EMBL/GenBank/DDBJ databases">
        <title>Complete sequence of Desulfovibrio salexigens DSM 2638.</title>
        <authorList>
            <consortium name="US DOE Joint Genome Institute"/>
            <person name="Lucas S."/>
            <person name="Copeland A."/>
            <person name="Lapidus A."/>
            <person name="Glavina del Rio T."/>
            <person name="Tice H."/>
            <person name="Bruce D."/>
            <person name="Goodwin L."/>
            <person name="Pitluck S."/>
            <person name="Munk A.C."/>
            <person name="Brettin T."/>
            <person name="Detter J.C."/>
            <person name="Han C."/>
            <person name="Tapia R."/>
            <person name="Larimer F."/>
            <person name="Land M."/>
            <person name="Hauser L."/>
            <person name="Kyrpides N."/>
            <person name="Anderson I."/>
            <person name="Wall J.D."/>
            <person name="Arkin A.P."/>
            <person name="Dehal P."/>
            <person name="Chivian D."/>
            <person name="Giles B."/>
            <person name="Hazen T.C."/>
        </authorList>
    </citation>
    <scope>NUCLEOTIDE SEQUENCE [LARGE SCALE GENOMIC DNA]</scope>
    <source>
        <strain evidence="9">ATCC 14822 / DSM 2638 / NCIMB 8403 / VKM B-1763</strain>
    </source>
</reference>
<dbReference type="PRINTS" id="PR00176">
    <property type="entry name" value="NANEUSMPORT"/>
</dbReference>
<comment type="subcellular location">
    <subcellularLocation>
        <location evidence="1">Membrane</location>
        <topology evidence="1">Multi-pass membrane protein</topology>
    </subcellularLocation>
</comment>
<evidence type="ECO:0000256" key="3">
    <source>
        <dbReference type="ARBA" id="ARBA00022692"/>
    </source>
</evidence>
<evidence type="ECO:0000256" key="6">
    <source>
        <dbReference type="RuleBase" id="RU003732"/>
    </source>
</evidence>
<dbReference type="GO" id="GO:0015293">
    <property type="term" value="F:symporter activity"/>
    <property type="evidence" value="ECO:0007669"/>
    <property type="project" value="UniProtKB-KW"/>
</dbReference>
<dbReference type="PANTHER" id="PTHR11616">
    <property type="entry name" value="SODIUM/CHLORIDE DEPENDENT TRANSPORTER"/>
    <property type="match status" value="1"/>
</dbReference>
<dbReference type="RefSeq" id="WP_015853177.1">
    <property type="nucleotide sequence ID" value="NC_012881.1"/>
</dbReference>
<keyword evidence="9" id="KW-1185">Reference proteome</keyword>
<dbReference type="Proteomes" id="UP000002601">
    <property type="component" value="Chromosome"/>
</dbReference>
<dbReference type="OrthoDB" id="9762833at2"/>
<feature type="transmembrane region" description="Helical" evidence="7">
    <location>
        <begin position="85"/>
        <end position="109"/>
    </location>
</feature>
<dbReference type="KEGG" id="dsa:Desal_3311"/>
<dbReference type="GO" id="GO:0005886">
    <property type="term" value="C:plasma membrane"/>
    <property type="evidence" value="ECO:0007669"/>
    <property type="project" value="TreeGrafter"/>
</dbReference>
<sequence>MQKRETWGSRTGFIMAAVGSAIGLGNIWRFPYMVYENGGGAFLIPYFVAMLAAGMPFMILEFGLGQKFKGSAPKVFSSISKKWEWLGWWQVMVSFIITTYYVVVVAWAINYFLLAFNQGWTASPKDFFFGEFLGLTDSPMNMGGVQTSILYATAAAWLMTFVAVFTGVKSGIERISKIFMPLLFLLVFIFIGRGLMLPGAVDGLEWLFKPDFNAIMDGKVWADAFGQIFYSLSIGFAIMISYSSYLSKDSDINNNACMTVFINCGFSIISGIMIFSVLGYMAHQQGVPVSEVAGSGVGLAFITLPTAINLMPAPAFFGTLFFLALTVAGLSSMISLAEVVVSALIDKINVSRKVAATVFCGLGFVVSIAFTTGGGLLLLDIVDHFINNFGILMGGFIEIIFVAWFCKLDDLRNHVNLTSEIKVGSLWMNSLRFVIPAMLGFMLVSNFIGDLSKNYGGYSTTATVAFGWAPLVLCLIFGLLCARNEGGFINVTGINRNFLKRR</sequence>
<proteinExistence type="inferred from homology"/>
<feature type="transmembrane region" description="Helical" evidence="7">
    <location>
        <begin position="12"/>
        <end position="31"/>
    </location>
</feature>
<keyword evidence="6" id="KW-0769">Symport</keyword>
<feature type="transmembrane region" description="Helical" evidence="7">
    <location>
        <begin position="220"/>
        <end position="240"/>
    </location>
</feature>
<evidence type="ECO:0000313" key="8">
    <source>
        <dbReference type="EMBL" id="ACS81361.1"/>
    </source>
</evidence>
<feature type="transmembrane region" description="Helical" evidence="7">
    <location>
        <begin position="357"/>
        <end position="379"/>
    </location>
</feature>
<keyword evidence="3 6" id="KW-0812">Transmembrane</keyword>
<feature type="transmembrane region" description="Helical" evidence="7">
    <location>
        <begin position="460"/>
        <end position="482"/>
    </location>
</feature>
<feature type="transmembrane region" description="Helical" evidence="7">
    <location>
        <begin position="385"/>
        <end position="406"/>
    </location>
</feature>
<feature type="transmembrane region" description="Helical" evidence="7">
    <location>
        <begin position="426"/>
        <end position="448"/>
    </location>
</feature>
<dbReference type="SUPFAM" id="SSF161070">
    <property type="entry name" value="SNF-like"/>
    <property type="match status" value="1"/>
</dbReference>
<dbReference type="Pfam" id="PF00209">
    <property type="entry name" value="SNF"/>
    <property type="match status" value="2"/>
</dbReference>
<keyword evidence="4 7" id="KW-1133">Transmembrane helix</keyword>
<keyword evidence="2 6" id="KW-0813">Transport</keyword>
<dbReference type="GO" id="GO:0035725">
    <property type="term" value="P:sodium ion transmembrane transport"/>
    <property type="evidence" value="ECO:0007669"/>
    <property type="project" value="TreeGrafter"/>
</dbReference>
<dbReference type="eggNOG" id="COG0733">
    <property type="taxonomic scope" value="Bacteria"/>
</dbReference>
<dbReference type="NCBIfam" id="NF037979">
    <property type="entry name" value="Na_transp"/>
    <property type="match status" value="1"/>
</dbReference>
<evidence type="ECO:0000313" key="9">
    <source>
        <dbReference type="Proteomes" id="UP000002601"/>
    </source>
</evidence>
<feature type="transmembrane region" description="Helical" evidence="7">
    <location>
        <begin position="43"/>
        <end position="64"/>
    </location>
</feature>
<feature type="transmembrane region" description="Helical" evidence="7">
    <location>
        <begin position="320"/>
        <end position="345"/>
    </location>
</feature>
<accession>C6BRX8</accession>
<dbReference type="STRING" id="526222.Desal_3311"/>
<feature type="transmembrane region" description="Helical" evidence="7">
    <location>
        <begin position="260"/>
        <end position="282"/>
    </location>
</feature>
<dbReference type="PROSITE" id="PS00610">
    <property type="entry name" value="NA_NEUROTRAN_SYMP_1"/>
    <property type="match status" value="1"/>
</dbReference>
<name>C6BRX8_MARSD</name>
<evidence type="ECO:0000256" key="7">
    <source>
        <dbReference type="SAM" id="Phobius"/>
    </source>
</evidence>
<dbReference type="EMBL" id="CP001649">
    <property type="protein sequence ID" value="ACS81361.1"/>
    <property type="molecule type" value="Genomic_DNA"/>
</dbReference>
<dbReference type="InterPro" id="IPR000175">
    <property type="entry name" value="Na/ntran_symport"/>
</dbReference>
<dbReference type="HOGENOM" id="CLU_006855_3_3_7"/>
<feature type="transmembrane region" description="Helical" evidence="7">
    <location>
        <begin position="178"/>
        <end position="200"/>
    </location>
</feature>
<evidence type="ECO:0000256" key="1">
    <source>
        <dbReference type="ARBA" id="ARBA00004141"/>
    </source>
</evidence>
<dbReference type="AlphaFoldDB" id="C6BRX8"/>
<keyword evidence="5 7" id="KW-0472">Membrane</keyword>
<evidence type="ECO:0000256" key="2">
    <source>
        <dbReference type="ARBA" id="ARBA00022448"/>
    </source>
</evidence>
<comment type="similarity">
    <text evidence="6">Belongs to the sodium:neurotransmitter symporter (SNF) (TC 2.A.22) family.</text>
</comment>
<evidence type="ECO:0000256" key="4">
    <source>
        <dbReference type="ARBA" id="ARBA00022989"/>
    </source>
</evidence>
<organism evidence="8 9">
    <name type="scientific">Maridesulfovibrio salexigens (strain ATCC 14822 / DSM 2638 / NCIMB 8403 / VKM B-1763)</name>
    <name type="common">Desulfovibrio salexigens</name>
    <dbReference type="NCBI Taxonomy" id="526222"/>
    <lineage>
        <taxon>Bacteria</taxon>
        <taxon>Pseudomonadati</taxon>
        <taxon>Thermodesulfobacteriota</taxon>
        <taxon>Desulfovibrionia</taxon>
        <taxon>Desulfovibrionales</taxon>
        <taxon>Desulfovibrionaceae</taxon>
        <taxon>Maridesulfovibrio</taxon>
    </lineage>
</organism>
<dbReference type="PROSITE" id="PS50267">
    <property type="entry name" value="NA_NEUROTRAN_SYMP_3"/>
    <property type="match status" value="1"/>
</dbReference>
<dbReference type="CDD" id="cd10334">
    <property type="entry name" value="SLC6sbd_u1"/>
    <property type="match status" value="1"/>
</dbReference>
<dbReference type="InterPro" id="IPR037272">
    <property type="entry name" value="SNS_sf"/>
</dbReference>
<dbReference type="PANTHER" id="PTHR11616:SF240">
    <property type="entry name" value="BLOATED TUBULES, ISOFORM B-RELATED"/>
    <property type="match status" value="1"/>
</dbReference>
<gene>
    <name evidence="8" type="ordered locus">Desal_3311</name>
</gene>
<feature type="transmembrane region" description="Helical" evidence="7">
    <location>
        <begin position="148"/>
        <end position="166"/>
    </location>
</feature>
<protein>
    <recommendedName>
        <fullName evidence="6">Transporter</fullName>
    </recommendedName>
</protein>